<dbReference type="Proteomes" id="UP000430079">
    <property type="component" value="Unassembled WGS sequence"/>
</dbReference>
<comment type="caution">
    <text evidence="1">The sequence shown here is derived from an EMBL/GenBank/DDBJ whole genome shotgun (WGS) entry which is preliminary data.</text>
</comment>
<organism evidence="1 2">
    <name type="scientific">Streptomyces glebosus</name>
    <dbReference type="NCBI Taxonomy" id="249580"/>
    <lineage>
        <taxon>Bacteria</taxon>
        <taxon>Bacillati</taxon>
        <taxon>Actinomycetota</taxon>
        <taxon>Actinomycetes</taxon>
        <taxon>Kitasatosporales</taxon>
        <taxon>Streptomycetaceae</taxon>
        <taxon>Streptomyces</taxon>
    </lineage>
</organism>
<accession>A0A640T712</accession>
<proteinExistence type="predicted"/>
<evidence type="ECO:0000313" key="1">
    <source>
        <dbReference type="EMBL" id="GFE18056.1"/>
    </source>
</evidence>
<reference evidence="1 2" key="1">
    <citation type="submission" date="2019-12" db="EMBL/GenBank/DDBJ databases">
        <title>Whole genome shotgun sequence of Streptomyces hygroscopicus subsp. glebosus NBRC 13786.</title>
        <authorList>
            <person name="Ichikawa N."/>
            <person name="Kimura A."/>
            <person name="Kitahashi Y."/>
            <person name="Komaki H."/>
            <person name="Tamura T."/>
        </authorList>
    </citation>
    <scope>NUCLEOTIDE SEQUENCE [LARGE SCALE GENOMIC DNA]</scope>
    <source>
        <strain evidence="1 2">NBRC 13786</strain>
    </source>
</reference>
<dbReference type="EMBL" id="BLIO01000001">
    <property type="protein sequence ID" value="GFE18056.1"/>
    <property type="molecule type" value="Genomic_DNA"/>
</dbReference>
<sequence length="204" mass="22133">MQKRSNKADKRFRSHKVCPHCGQVRHEATQKRPKPTATAIRRMKKAEQPPRTAWATSEPLDATQVIKGIVAAVPAALAELGEEQRAGGTSSALPQAVRTAVIAEFRTRAQFVGRLCEIDALLHTQGVSTAVLDAMTEHLGQLQLRRVTDPEAQELFVVTEGQGEYFEVLRPAYVDEATGKLALAGQLRRMAVAGNEADGAEAGK</sequence>
<protein>
    <submittedName>
        <fullName evidence="1">Uncharacterized protein</fullName>
    </submittedName>
</protein>
<keyword evidence="2" id="KW-1185">Reference proteome</keyword>
<name>A0A640T712_9ACTN</name>
<gene>
    <name evidence="1" type="ORF">Sgleb_61030</name>
</gene>
<dbReference type="AlphaFoldDB" id="A0A640T712"/>
<evidence type="ECO:0000313" key="2">
    <source>
        <dbReference type="Proteomes" id="UP000430079"/>
    </source>
</evidence>